<keyword evidence="3" id="KW-1185">Reference proteome</keyword>
<keyword evidence="1" id="KW-0812">Transmembrane</keyword>
<proteinExistence type="predicted"/>
<evidence type="ECO:0000256" key="1">
    <source>
        <dbReference type="SAM" id="Phobius"/>
    </source>
</evidence>
<keyword evidence="1" id="KW-1133">Transmembrane helix</keyword>
<dbReference type="Proteomes" id="UP000475862">
    <property type="component" value="Unassembled WGS sequence"/>
</dbReference>
<evidence type="ECO:0000313" key="3">
    <source>
        <dbReference type="Proteomes" id="UP000475862"/>
    </source>
</evidence>
<keyword evidence="1" id="KW-0472">Membrane</keyword>
<gene>
    <name evidence="2" type="ORF">AGLY_015746</name>
</gene>
<name>A0A6G0T0D2_APHGL</name>
<organism evidence="2 3">
    <name type="scientific">Aphis glycines</name>
    <name type="common">Soybean aphid</name>
    <dbReference type="NCBI Taxonomy" id="307491"/>
    <lineage>
        <taxon>Eukaryota</taxon>
        <taxon>Metazoa</taxon>
        <taxon>Ecdysozoa</taxon>
        <taxon>Arthropoda</taxon>
        <taxon>Hexapoda</taxon>
        <taxon>Insecta</taxon>
        <taxon>Pterygota</taxon>
        <taxon>Neoptera</taxon>
        <taxon>Paraneoptera</taxon>
        <taxon>Hemiptera</taxon>
        <taxon>Sternorrhyncha</taxon>
        <taxon>Aphidomorpha</taxon>
        <taxon>Aphidoidea</taxon>
        <taxon>Aphididae</taxon>
        <taxon>Aphidini</taxon>
        <taxon>Aphis</taxon>
        <taxon>Aphis</taxon>
    </lineage>
</organism>
<reference evidence="2 3" key="1">
    <citation type="submission" date="2019-08" db="EMBL/GenBank/DDBJ databases">
        <title>The genome of the soybean aphid Biotype 1, its phylome, world population structure and adaptation to the North American continent.</title>
        <authorList>
            <person name="Giordano R."/>
            <person name="Donthu R.K."/>
            <person name="Hernandez A.G."/>
            <person name="Wright C.L."/>
            <person name="Zimin A.V."/>
        </authorList>
    </citation>
    <scope>NUCLEOTIDE SEQUENCE [LARGE SCALE GENOMIC DNA]</scope>
    <source>
        <tissue evidence="2">Whole aphids</tissue>
    </source>
</reference>
<comment type="caution">
    <text evidence="2">The sequence shown here is derived from an EMBL/GenBank/DDBJ whole genome shotgun (WGS) entry which is preliminary data.</text>
</comment>
<feature type="transmembrane region" description="Helical" evidence="1">
    <location>
        <begin position="66"/>
        <end position="90"/>
    </location>
</feature>
<accession>A0A6G0T0D2</accession>
<dbReference type="AlphaFoldDB" id="A0A6G0T0D2"/>
<dbReference type="EMBL" id="VYZN01000075">
    <property type="protein sequence ID" value="KAE9523858.1"/>
    <property type="molecule type" value="Genomic_DNA"/>
</dbReference>
<evidence type="ECO:0000313" key="2">
    <source>
        <dbReference type="EMBL" id="KAE9523858.1"/>
    </source>
</evidence>
<protein>
    <submittedName>
        <fullName evidence="2">Uncharacterized protein</fullName>
    </submittedName>
</protein>
<sequence length="294" mass="34201">MTRDHYVMTHESDPLNLFIDLTPIENLTYTSSINIFFGFSDIYENRKSVNSFPMKITYPLTTLSNFLFSFVLFTIDAISVLLLMNQFIILSTILNPKIYPISVINTINLMSTNFTAVKIKICFLVMYDIKCNSQSISNADYLRTTRIRKEFFAKQMDQFYIEKLFKIKVSQYIQKEKHVQAAKRYENKKYALLQPFLQKFSSKSDLKADLCSILMKLQTRHALCNVANIIMSTLQPQNTSNICSTLYEKFGVCIKAFYTKFIHVTCLAHYSKRTAIFNKIYPELPNSPRSIITK</sequence>